<accession>A0ACB8GE64</accession>
<comment type="caution">
    <text evidence="1">The sequence shown here is derived from an EMBL/GenBank/DDBJ whole genome shotgun (WGS) entry which is preliminary data.</text>
</comment>
<organism evidence="1 2">
    <name type="scientific">Sphaerodactylus townsendi</name>
    <dbReference type="NCBI Taxonomy" id="933632"/>
    <lineage>
        <taxon>Eukaryota</taxon>
        <taxon>Metazoa</taxon>
        <taxon>Chordata</taxon>
        <taxon>Craniata</taxon>
        <taxon>Vertebrata</taxon>
        <taxon>Euteleostomi</taxon>
        <taxon>Lepidosauria</taxon>
        <taxon>Squamata</taxon>
        <taxon>Bifurcata</taxon>
        <taxon>Gekkota</taxon>
        <taxon>Sphaerodactylidae</taxon>
        <taxon>Sphaerodactylus</taxon>
    </lineage>
</organism>
<protein>
    <submittedName>
        <fullName evidence="1">Uncharacterized protein</fullName>
    </submittedName>
</protein>
<name>A0ACB8GE64_9SAUR</name>
<dbReference type="Proteomes" id="UP000827872">
    <property type="component" value="Linkage Group LG01"/>
</dbReference>
<dbReference type="EMBL" id="CM037614">
    <property type="protein sequence ID" value="KAH8017415.1"/>
    <property type="molecule type" value="Genomic_DNA"/>
</dbReference>
<evidence type="ECO:0000313" key="1">
    <source>
        <dbReference type="EMBL" id="KAH8017415.1"/>
    </source>
</evidence>
<gene>
    <name evidence="1" type="ORF">K3G42_029180</name>
</gene>
<reference evidence="1" key="1">
    <citation type="submission" date="2021-08" db="EMBL/GenBank/DDBJ databases">
        <title>The first chromosome-level gecko genome reveals the dynamic sex chromosomes of Neotropical dwarf geckos (Sphaerodactylidae: Sphaerodactylus).</title>
        <authorList>
            <person name="Pinto B.J."/>
            <person name="Keating S.E."/>
            <person name="Gamble T."/>
        </authorList>
    </citation>
    <scope>NUCLEOTIDE SEQUENCE</scope>
    <source>
        <strain evidence="1">TG3544</strain>
    </source>
</reference>
<evidence type="ECO:0000313" key="2">
    <source>
        <dbReference type="Proteomes" id="UP000827872"/>
    </source>
</evidence>
<proteinExistence type="predicted"/>
<sequence length="163" mass="17260">MDLAHLTAGAPTSESAVEMAGRSPRPSAKVDSVGGALGGYRAAQAGWVGPEGGRRWRRRWQRRSIEPADLAGSARAAGGKGSCARAAGRRPQLQRAPAGARTDAQTGQKEEPTPGRGRGGEGELYGSDKLRKRKKVEGCALLRPVLHLFSLPELVPETELKTE</sequence>
<keyword evidence="2" id="KW-1185">Reference proteome</keyword>